<dbReference type="OrthoDB" id="247722at2157"/>
<name>A0A1N6X4J0_9EURY</name>
<accession>A0A1N6X4J0</accession>
<reference evidence="3" key="1">
    <citation type="submission" date="2017-01" db="EMBL/GenBank/DDBJ databases">
        <authorList>
            <person name="Varghese N."/>
            <person name="Submissions S."/>
        </authorList>
    </citation>
    <scope>NUCLEOTIDE SEQUENCE [LARGE SCALE GENOMIC DNA]</scope>
    <source>
        <strain evidence="3">CGMCC 1.7737</strain>
    </source>
</reference>
<keyword evidence="3" id="KW-1185">Reference proteome</keyword>
<evidence type="ECO:0000313" key="3">
    <source>
        <dbReference type="Proteomes" id="UP000186914"/>
    </source>
</evidence>
<proteinExistence type="predicted"/>
<evidence type="ECO:0000313" key="2">
    <source>
        <dbReference type="EMBL" id="SIQ97258.1"/>
    </source>
</evidence>
<dbReference type="InterPro" id="IPR055768">
    <property type="entry name" value="DUF7344"/>
</dbReference>
<protein>
    <recommendedName>
        <fullName evidence="1">DUF7344 domain-containing protein</fullName>
    </recommendedName>
</protein>
<dbReference type="Proteomes" id="UP000186914">
    <property type="component" value="Unassembled WGS sequence"/>
</dbReference>
<feature type="domain" description="DUF7344" evidence="1">
    <location>
        <begin position="13"/>
        <end position="88"/>
    </location>
</feature>
<dbReference type="AlphaFoldDB" id="A0A1N6X4J0"/>
<dbReference type="EMBL" id="FTNO01000001">
    <property type="protein sequence ID" value="SIQ97258.1"/>
    <property type="molecule type" value="Genomic_DNA"/>
</dbReference>
<gene>
    <name evidence="2" type="ORF">SAMN05421858_0982</name>
</gene>
<sequence>MDGEANSLRTLLQILAEPRRRYALYHLRRHDETTVTRLADNVAGWMDAVQYEPLSAEAHVYIYTELHHTDIPKLSAAKIVRLHEDEERLEVVRFPEMLSNLLDVTLEYDDKES</sequence>
<dbReference type="Pfam" id="PF24035">
    <property type="entry name" value="DUF7344"/>
    <property type="match status" value="1"/>
</dbReference>
<organism evidence="2 3">
    <name type="scientific">Haladaptatus litoreus</name>
    <dbReference type="NCBI Taxonomy" id="553468"/>
    <lineage>
        <taxon>Archaea</taxon>
        <taxon>Methanobacteriati</taxon>
        <taxon>Methanobacteriota</taxon>
        <taxon>Stenosarchaea group</taxon>
        <taxon>Halobacteria</taxon>
        <taxon>Halobacteriales</taxon>
        <taxon>Haladaptataceae</taxon>
        <taxon>Haladaptatus</taxon>
    </lineage>
</organism>
<evidence type="ECO:0000259" key="1">
    <source>
        <dbReference type="Pfam" id="PF24035"/>
    </source>
</evidence>
<dbReference type="RefSeq" id="WP_076428467.1">
    <property type="nucleotide sequence ID" value="NZ_FTNO01000001.1"/>
</dbReference>